<evidence type="ECO:0000313" key="2">
    <source>
        <dbReference type="EMBL" id="PCK33152.1"/>
    </source>
</evidence>
<dbReference type="Proteomes" id="UP000228621">
    <property type="component" value="Unassembled WGS sequence"/>
</dbReference>
<comment type="caution">
    <text evidence="2">The sequence shown here is derived from an EMBL/GenBank/DDBJ whole genome shotgun (WGS) entry which is preliminary data.</text>
</comment>
<dbReference type="AlphaFoldDB" id="A0A2A5JUI4"/>
<protein>
    <submittedName>
        <fullName evidence="2">Uncharacterized protein</fullName>
    </submittedName>
</protein>
<accession>A0A2A5JUI4</accession>
<dbReference type="OrthoDB" id="6300977at2"/>
<evidence type="ECO:0000256" key="1">
    <source>
        <dbReference type="SAM" id="SignalP"/>
    </source>
</evidence>
<dbReference type="RefSeq" id="WP_099640701.1">
    <property type="nucleotide sequence ID" value="NZ_NKHF01000014.1"/>
</dbReference>
<keyword evidence="1" id="KW-0732">Signal</keyword>
<keyword evidence="3" id="KW-1185">Reference proteome</keyword>
<feature type="chain" id="PRO_5012336764" evidence="1">
    <location>
        <begin position="28"/>
        <end position="533"/>
    </location>
</feature>
<feature type="signal peptide" evidence="1">
    <location>
        <begin position="1"/>
        <end position="27"/>
    </location>
</feature>
<name>A0A2A5JUI4_PSEO7</name>
<organism evidence="2 3">
    <name type="scientific">Pseudoalteromonas piscicida</name>
    <dbReference type="NCBI Taxonomy" id="43662"/>
    <lineage>
        <taxon>Bacteria</taxon>
        <taxon>Pseudomonadati</taxon>
        <taxon>Pseudomonadota</taxon>
        <taxon>Gammaproteobacteria</taxon>
        <taxon>Alteromonadales</taxon>
        <taxon>Pseudoalteromonadaceae</taxon>
        <taxon>Pseudoalteromonas</taxon>
    </lineage>
</organism>
<reference evidence="3" key="1">
    <citation type="journal article" date="2019" name="Genome Announc.">
        <title>Draft Genome Sequence of Pseudoalteromonas piscicida Strain 36Y ROTHPW, an Hypersaline Seawater Isolate from the South Coast of Sonora, Mexico.</title>
        <authorList>
            <person name="Sanchez-Diaz R."/>
            <person name="Molina-Garza Z.J."/>
            <person name="Cruz-Suarez L.E."/>
            <person name="Selvin J."/>
            <person name="Kiran G.S."/>
            <person name="Ibarra-Gamez J.C."/>
            <person name="Gomez-Gil B."/>
            <person name="Galaviz-Silva L."/>
        </authorList>
    </citation>
    <scope>NUCLEOTIDE SEQUENCE [LARGE SCALE GENOMIC DNA]</scope>
    <source>
        <strain evidence="3">36Y_RITHPW</strain>
    </source>
</reference>
<proteinExistence type="predicted"/>
<gene>
    <name evidence="2" type="ORF">CEX98_03270</name>
</gene>
<dbReference type="EMBL" id="NKHF01000014">
    <property type="protein sequence ID" value="PCK33152.1"/>
    <property type="molecule type" value="Genomic_DNA"/>
</dbReference>
<sequence>MKQRNFSPKLVSLVTSTLLLASVSLQAAEEYGEMAPSQVSPQAWQAISNWSQDRVSLLEYISDNNEEYELDRYVDSLIRDYRDAQMLSQAKALDQNVLSAWENAFPEQVPEDNFLFTQYLIQFKPTVFEKWTQQYKAPTLNQYLAQHAPTLYTTWYEEFAAPKHKGLSVLEYDKALPVEVYAELKELLLKKPIFGAKSLCACQMITPTTSSGEVVTNYPSTPSATSRSTSDSSGLSKHFAYVNMTAYGAFHSAKGKRWSKHKAHNFDENSEHNSTELYAKMLCTDTSGFACNQSNACSGNLEVRGVYSAKYHVTGEAKKIWSKGTNSHATDGAKFAVDLPGAAPEVILFNKAGGTAMGYNTTWNLNSTIGVIKAALGITSAIVNGNPGSLLDGQLADDLITNLAGMITRSGNQAHVSTTMRARFDSSDVSPFLLQPNEVYHFTLDSKGRVQARGYGGYSDSHYEYGSSGAVMYAANHFTCGSNVNAPAPTGLWFYSSQSGPDSNTSLRSDVENWLSVQLNKPINASQHQGIIH</sequence>
<evidence type="ECO:0000313" key="3">
    <source>
        <dbReference type="Proteomes" id="UP000228621"/>
    </source>
</evidence>